<dbReference type="EC" id="1.3.1.106" evidence="4"/>
<evidence type="ECO:0000313" key="5">
    <source>
        <dbReference type="Proteomes" id="UP000278823"/>
    </source>
</evidence>
<dbReference type="PROSITE" id="PS51014">
    <property type="entry name" value="COBK_CBIJ"/>
    <property type="match status" value="1"/>
</dbReference>
<dbReference type="GO" id="GO:0016994">
    <property type="term" value="F:precorrin-6A reductase activity"/>
    <property type="evidence" value="ECO:0007669"/>
    <property type="project" value="InterPro"/>
</dbReference>
<dbReference type="Pfam" id="PF02571">
    <property type="entry name" value="CbiJ"/>
    <property type="match status" value="1"/>
</dbReference>
<dbReference type="Proteomes" id="UP000278823">
    <property type="component" value="Unassembled WGS sequence"/>
</dbReference>
<dbReference type="NCBIfam" id="TIGR00715">
    <property type="entry name" value="precor6x_red"/>
    <property type="match status" value="1"/>
</dbReference>
<dbReference type="EMBL" id="RJTH01000001">
    <property type="protein sequence ID" value="RUM26989.1"/>
    <property type="molecule type" value="Genomic_DNA"/>
</dbReference>
<keyword evidence="5" id="KW-1185">Reference proteome</keyword>
<keyword evidence="3 4" id="KW-0560">Oxidoreductase</keyword>
<proteinExistence type="predicted"/>
<dbReference type="InterPro" id="IPR003723">
    <property type="entry name" value="Precorrin-6x_reduct"/>
</dbReference>
<sequence length="256" mass="27186">MGRPRILILGGTSEARLLAEALAARDNCDVLLSLAGRTEKPAVQPVPVRIGGFGGAAALADFLRAGEYDLLIDATHPFAEQISANAAFAAQTTGIAAIALRRPEWQRLPDDRWREVQSIPAAIEALGPSPRHVFLATGRQGAHHAEAAPQHSYLIRSVDPVEPPLALANVDYVIDRGPFSLEGECALLRQHEIDVIIAKNSGGAVTYAKIEAARLLGIEVVMVARAPVSKVTAVESVEAALAVIDHLFPPAMNRGV</sequence>
<dbReference type="RefSeq" id="WP_126918971.1">
    <property type="nucleotide sequence ID" value="NZ_ML133686.1"/>
</dbReference>
<protein>
    <submittedName>
        <fullName evidence="4">Cobalt-precorrin-6A reductase</fullName>
        <ecNumber evidence="4">1.3.1.106</ecNumber>
    </submittedName>
</protein>
<organism evidence="4 5">
    <name type="scientific">Rhizobium vallis</name>
    <dbReference type="NCBI Taxonomy" id="634290"/>
    <lineage>
        <taxon>Bacteria</taxon>
        <taxon>Pseudomonadati</taxon>
        <taxon>Pseudomonadota</taxon>
        <taxon>Alphaproteobacteria</taxon>
        <taxon>Hyphomicrobiales</taxon>
        <taxon>Rhizobiaceae</taxon>
        <taxon>Rhizobium/Agrobacterium group</taxon>
        <taxon>Rhizobium</taxon>
    </lineage>
</organism>
<dbReference type="UniPathway" id="UPA00148"/>
<gene>
    <name evidence="4" type="ORF">EFQ99_01940</name>
</gene>
<dbReference type="GO" id="GO:0009236">
    <property type="term" value="P:cobalamin biosynthetic process"/>
    <property type="evidence" value="ECO:0007669"/>
    <property type="project" value="UniProtKB-UniPathway"/>
</dbReference>
<comment type="caution">
    <text evidence="4">The sequence shown here is derived from an EMBL/GenBank/DDBJ whole genome shotgun (WGS) entry which is preliminary data.</text>
</comment>
<evidence type="ECO:0000256" key="3">
    <source>
        <dbReference type="ARBA" id="ARBA00023002"/>
    </source>
</evidence>
<accession>A0A432PR87</accession>
<keyword evidence="2" id="KW-0169">Cobalamin biosynthesis</keyword>
<evidence type="ECO:0000256" key="2">
    <source>
        <dbReference type="ARBA" id="ARBA00022573"/>
    </source>
</evidence>
<dbReference type="PANTHER" id="PTHR36925:SF1">
    <property type="entry name" value="COBALT-PRECORRIN-6A REDUCTASE"/>
    <property type="match status" value="1"/>
</dbReference>
<reference evidence="5" key="1">
    <citation type="submission" date="2018-11" db="EMBL/GenBank/DDBJ databases">
        <title>Rhizobium chutanense sp. nov., isolated from root nodules of Phaseolus vulgaris in China.</title>
        <authorList>
            <person name="Huo Y."/>
        </authorList>
    </citation>
    <scope>NUCLEOTIDE SEQUENCE [LARGE SCALE GENOMIC DNA]</scope>
    <source>
        <strain evidence="5">CCBAU 65647</strain>
    </source>
</reference>
<dbReference type="NCBIfam" id="NF005968">
    <property type="entry name" value="PRK08057.1-2"/>
    <property type="match status" value="1"/>
</dbReference>
<name>A0A432PR87_9HYPH</name>
<comment type="pathway">
    <text evidence="1">Cofactor biosynthesis; adenosylcobalamin biosynthesis.</text>
</comment>
<dbReference type="AlphaFoldDB" id="A0A432PR87"/>
<dbReference type="OrthoDB" id="5183775at2"/>
<evidence type="ECO:0000256" key="1">
    <source>
        <dbReference type="ARBA" id="ARBA00004953"/>
    </source>
</evidence>
<evidence type="ECO:0000313" key="4">
    <source>
        <dbReference type="EMBL" id="RUM26989.1"/>
    </source>
</evidence>
<dbReference type="PANTHER" id="PTHR36925">
    <property type="entry name" value="COBALT-PRECORRIN-6A REDUCTASE"/>
    <property type="match status" value="1"/>
</dbReference>